<keyword evidence="3" id="KW-1185">Reference proteome</keyword>
<name>A0A0R3PM74_ANGCS</name>
<reference evidence="2 3" key="2">
    <citation type="submission" date="2018-11" db="EMBL/GenBank/DDBJ databases">
        <authorList>
            <consortium name="Pathogen Informatics"/>
        </authorList>
    </citation>
    <scope>NUCLEOTIDE SEQUENCE [LARGE SCALE GENOMIC DNA]</scope>
    <source>
        <strain evidence="2 3">Costa Rica</strain>
    </source>
</reference>
<dbReference type="AlphaFoldDB" id="A0A0R3PM74"/>
<feature type="region of interest" description="Disordered" evidence="1">
    <location>
        <begin position="104"/>
        <end position="124"/>
    </location>
</feature>
<sequence length="124" mass="14146">MEPHPYNRRALHPLDDARKGLCHANLAEFESLADVPEVYAVADLNAHREVGREVLEVLEISAHQEVVVLQNPDRKKSEGRCHVDLSDDEDLPDVREVRAVEDLDAYHEEDQEVTEVDDEDLEVL</sequence>
<accession>A0A0R3PM74</accession>
<evidence type="ECO:0000313" key="4">
    <source>
        <dbReference type="WBParaSite" id="ACOC_0000594701-mRNA-1"/>
    </source>
</evidence>
<proteinExistence type="predicted"/>
<dbReference type="WBParaSite" id="ACOC_0000594701-mRNA-1">
    <property type="protein sequence ID" value="ACOC_0000594701-mRNA-1"/>
    <property type="gene ID" value="ACOC_0000594701"/>
</dbReference>
<organism evidence="4">
    <name type="scientific">Angiostrongylus costaricensis</name>
    <name type="common">Nematode worm</name>
    <dbReference type="NCBI Taxonomy" id="334426"/>
    <lineage>
        <taxon>Eukaryota</taxon>
        <taxon>Metazoa</taxon>
        <taxon>Ecdysozoa</taxon>
        <taxon>Nematoda</taxon>
        <taxon>Chromadorea</taxon>
        <taxon>Rhabditida</taxon>
        <taxon>Rhabditina</taxon>
        <taxon>Rhabditomorpha</taxon>
        <taxon>Strongyloidea</taxon>
        <taxon>Metastrongylidae</taxon>
        <taxon>Angiostrongylus</taxon>
    </lineage>
</organism>
<reference evidence="4" key="1">
    <citation type="submission" date="2017-02" db="UniProtKB">
        <authorList>
            <consortium name="WormBaseParasite"/>
        </authorList>
    </citation>
    <scope>IDENTIFICATION</scope>
</reference>
<evidence type="ECO:0000313" key="2">
    <source>
        <dbReference type="EMBL" id="VDM57533.1"/>
    </source>
</evidence>
<dbReference type="Proteomes" id="UP000267027">
    <property type="component" value="Unassembled WGS sequence"/>
</dbReference>
<gene>
    <name evidence="2" type="ORF">ACOC_LOCUS5948</name>
</gene>
<dbReference type="EMBL" id="UYYA01003907">
    <property type="protein sequence ID" value="VDM57533.1"/>
    <property type="molecule type" value="Genomic_DNA"/>
</dbReference>
<evidence type="ECO:0000256" key="1">
    <source>
        <dbReference type="SAM" id="MobiDB-lite"/>
    </source>
</evidence>
<protein>
    <submittedName>
        <fullName evidence="4">50S ribosomal protein L25</fullName>
    </submittedName>
</protein>
<feature type="compositionally biased region" description="Acidic residues" evidence="1">
    <location>
        <begin position="109"/>
        <end position="124"/>
    </location>
</feature>
<evidence type="ECO:0000313" key="3">
    <source>
        <dbReference type="Proteomes" id="UP000267027"/>
    </source>
</evidence>